<proteinExistence type="predicted"/>
<dbReference type="InterPro" id="IPR007213">
    <property type="entry name" value="Ppm1/Ppm2/Tcmp"/>
</dbReference>
<reference evidence="3" key="1">
    <citation type="submission" date="2020-10" db="EMBL/GenBank/DDBJ databases">
        <authorList>
            <person name="Gilroy R."/>
        </authorList>
    </citation>
    <scope>NUCLEOTIDE SEQUENCE</scope>
    <source>
        <strain evidence="3">1370</strain>
    </source>
</reference>
<dbReference type="InterPro" id="IPR029063">
    <property type="entry name" value="SAM-dependent_MTases_sf"/>
</dbReference>
<dbReference type="SUPFAM" id="SSF53335">
    <property type="entry name" value="S-adenosyl-L-methionine-dependent methyltransferases"/>
    <property type="match status" value="1"/>
</dbReference>
<name>A0A9D1NQL6_9FIRM</name>
<dbReference type="GO" id="GO:0032259">
    <property type="term" value="P:methylation"/>
    <property type="evidence" value="ECO:0007669"/>
    <property type="project" value="UniProtKB-KW"/>
</dbReference>
<evidence type="ECO:0000313" key="4">
    <source>
        <dbReference type="Proteomes" id="UP000823960"/>
    </source>
</evidence>
<protein>
    <submittedName>
        <fullName evidence="3">Class I SAM-dependent methyltransferase</fullName>
    </submittedName>
</protein>
<dbReference type="GO" id="GO:0008168">
    <property type="term" value="F:methyltransferase activity"/>
    <property type="evidence" value="ECO:0007669"/>
    <property type="project" value="UniProtKB-KW"/>
</dbReference>
<dbReference type="PANTHER" id="PTHR43619:SF2">
    <property type="entry name" value="S-ADENOSYL-L-METHIONINE-DEPENDENT METHYLTRANSFERASES SUPERFAMILY PROTEIN"/>
    <property type="match status" value="1"/>
</dbReference>
<dbReference type="AlphaFoldDB" id="A0A9D1NQL6"/>
<sequence length="263" mass="30186">MSLDNVNKTLYIPLYGKALVSRQGVILKDITAERIWEEGAVPLGKKSKSRWLAYFMSMRARTFDDWVRKMLAICQNATVLHIGCGLDSRILRVGASGVLWYDLDFPEVIAMRKKHYSESEFYHMISGSAAQPDWLSRIPKDRTAVIVMEGVSMYLSLDALRRLLLALSEHFASFHLMTDVYTELGAKLSRWKNPISDVGVTAVYGLRHPKEPLGKSRVSYVQEHSMTPSDLVNQLTGFDRRFFKLMFAGNAARKLYRMYEYER</sequence>
<organism evidence="3 4">
    <name type="scientific">Candidatus Faeciplasma avium</name>
    <dbReference type="NCBI Taxonomy" id="2840798"/>
    <lineage>
        <taxon>Bacteria</taxon>
        <taxon>Bacillati</taxon>
        <taxon>Bacillota</taxon>
        <taxon>Clostridia</taxon>
        <taxon>Eubacteriales</taxon>
        <taxon>Oscillospiraceae</taxon>
        <taxon>Oscillospiraceae incertae sedis</taxon>
        <taxon>Candidatus Faeciplasma</taxon>
    </lineage>
</organism>
<evidence type="ECO:0000256" key="2">
    <source>
        <dbReference type="ARBA" id="ARBA00022679"/>
    </source>
</evidence>
<evidence type="ECO:0000313" key="3">
    <source>
        <dbReference type="EMBL" id="HIV11011.1"/>
    </source>
</evidence>
<gene>
    <name evidence="3" type="ORF">IAD28_04905</name>
</gene>
<keyword evidence="2" id="KW-0808">Transferase</keyword>
<evidence type="ECO:0000256" key="1">
    <source>
        <dbReference type="ARBA" id="ARBA00022603"/>
    </source>
</evidence>
<dbReference type="Proteomes" id="UP000823960">
    <property type="component" value="Unassembled WGS sequence"/>
</dbReference>
<dbReference type="PIRSF" id="PIRSF028177">
    <property type="entry name" value="Polyketide_synth_Omtfrase_TcmP"/>
    <property type="match status" value="1"/>
</dbReference>
<dbReference type="EMBL" id="DVOL01000067">
    <property type="protein sequence ID" value="HIV11011.1"/>
    <property type="molecule type" value="Genomic_DNA"/>
</dbReference>
<accession>A0A9D1NQL6</accession>
<dbReference type="Pfam" id="PF04072">
    <property type="entry name" value="LCM"/>
    <property type="match status" value="1"/>
</dbReference>
<dbReference type="InterPro" id="IPR016874">
    <property type="entry name" value="TcmP-like"/>
</dbReference>
<comment type="caution">
    <text evidence="3">The sequence shown here is derived from an EMBL/GenBank/DDBJ whole genome shotgun (WGS) entry which is preliminary data.</text>
</comment>
<dbReference type="Gene3D" id="3.40.50.150">
    <property type="entry name" value="Vaccinia Virus protein VP39"/>
    <property type="match status" value="1"/>
</dbReference>
<keyword evidence="1 3" id="KW-0489">Methyltransferase</keyword>
<dbReference type="PANTHER" id="PTHR43619">
    <property type="entry name" value="S-ADENOSYL-L-METHIONINE-DEPENDENT METHYLTRANSFERASE YKTD-RELATED"/>
    <property type="match status" value="1"/>
</dbReference>
<reference evidence="3" key="2">
    <citation type="journal article" date="2021" name="PeerJ">
        <title>Extensive microbial diversity within the chicken gut microbiome revealed by metagenomics and culture.</title>
        <authorList>
            <person name="Gilroy R."/>
            <person name="Ravi A."/>
            <person name="Getino M."/>
            <person name="Pursley I."/>
            <person name="Horton D.L."/>
            <person name="Alikhan N.F."/>
            <person name="Baker D."/>
            <person name="Gharbi K."/>
            <person name="Hall N."/>
            <person name="Watson M."/>
            <person name="Adriaenssens E.M."/>
            <person name="Foster-Nyarko E."/>
            <person name="Jarju S."/>
            <person name="Secka A."/>
            <person name="Antonio M."/>
            <person name="Oren A."/>
            <person name="Chaudhuri R.R."/>
            <person name="La Ragione R."/>
            <person name="Hildebrand F."/>
            <person name="Pallen M.J."/>
        </authorList>
    </citation>
    <scope>NUCLEOTIDE SEQUENCE</scope>
    <source>
        <strain evidence="3">1370</strain>
    </source>
</reference>